<evidence type="ECO:0000313" key="9">
    <source>
        <dbReference type="EMBL" id="KAK8063246.1"/>
    </source>
</evidence>
<feature type="compositionally biased region" description="Acidic residues" evidence="8">
    <location>
        <begin position="368"/>
        <end position="382"/>
    </location>
</feature>
<gene>
    <name evidence="9" type="ORF">PG996_007898</name>
</gene>
<organism evidence="9 10">
    <name type="scientific">Apiospora saccharicola</name>
    <dbReference type="NCBI Taxonomy" id="335842"/>
    <lineage>
        <taxon>Eukaryota</taxon>
        <taxon>Fungi</taxon>
        <taxon>Dikarya</taxon>
        <taxon>Ascomycota</taxon>
        <taxon>Pezizomycotina</taxon>
        <taxon>Sordariomycetes</taxon>
        <taxon>Xylariomycetidae</taxon>
        <taxon>Amphisphaeriales</taxon>
        <taxon>Apiosporaceae</taxon>
        <taxon>Apiospora</taxon>
    </lineage>
</organism>
<dbReference type="SUPFAM" id="SSF57667">
    <property type="entry name" value="beta-beta-alpha zinc fingers"/>
    <property type="match status" value="1"/>
</dbReference>
<dbReference type="Proteomes" id="UP001446871">
    <property type="component" value="Unassembled WGS sequence"/>
</dbReference>
<dbReference type="InterPro" id="IPR036236">
    <property type="entry name" value="Znf_C2H2_sf"/>
</dbReference>
<evidence type="ECO:0000256" key="5">
    <source>
        <dbReference type="ARBA" id="ARBA00023054"/>
    </source>
</evidence>
<feature type="compositionally biased region" description="Low complexity" evidence="8">
    <location>
        <begin position="206"/>
        <end position="225"/>
    </location>
</feature>
<evidence type="ECO:0000256" key="7">
    <source>
        <dbReference type="SAM" id="Coils"/>
    </source>
</evidence>
<comment type="caution">
    <text evidence="9">The sequence shown here is derived from an EMBL/GenBank/DDBJ whole genome shotgun (WGS) entry which is preliminary data.</text>
</comment>
<accession>A0ABR1UYW4</accession>
<keyword evidence="6" id="KW-0539">Nucleus</keyword>
<protein>
    <recommendedName>
        <fullName evidence="11">Coiled-coil domain-containing protein 16</fullName>
    </recommendedName>
</protein>
<feature type="compositionally biased region" description="Low complexity" evidence="8">
    <location>
        <begin position="65"/>
        <end position="97"/>
    </location>
</feature>
<feature type="region of interest" description="Disordered" evidence="8">
    <location>
        <begin position="342"/>
        <end position="389"/>
    </location>
</feature>
<evidence type="ECO:0000313" key="10">
    <source>
        <dbReference type="Proteomes" id="UP001446871"/>
    </source>
</evidence>
<sequence length="389" mass="41499">MSDARALLRAHRAANRIEHPHAAYSDAGKLLCKLCHEAIKSESLWDGHLRSTAHRQKLTALQQQSTSSTSSSTSRPAAAPTETTESPNTITTTTTTINHKRKHGVDEDDIDMDEADGAAGEDAARKKKSRMDTPQRAVSTGAGERASNTPPSLTRRTSNAPEKGVEIAIPSRPATPQLSGRSPLIGSGSEHSTSTPNTSHGGRGPTSAAATTSTTTTTAASAAATQKSIDEAEWALFEAEIANDAEPTPPPPSTLPNPGGAAGDAVISAPALTADQLAAKSQEEEHERRKLRFEVEIADEREDATRALEDEFDEMEELEARVRKLKEKREELRKGSMANLRAAAADGGGKSATMKARAVGKENGGLAEESEEDEDEDEDDFDDGFRFRV</sequence>
<evidence type="ECO:0000256" key="3">
    <source>
        <dbReference type="ARBA" id="ARBA00022771"/>
    </source>
</evidence>
<feature type="region of interest" description="Disordered" evidence="8">
    <location>
        <begin position="56"/>
        <end position="265"/>
    </location>
</feature>
<keyword evidence="5 7" id="KW-0175">Coiled coil</keyword>
<feature type="compositionally biased region" description="Polar residues" evidence="8">
    <location>
        <begin position="189"/>
        <end position="200"/>
    </location>
</feature>
<feature type="coiled-coil region" evidence="7">
    <location>
        <begin position="274"/>
        <end position="335"/>
    </location>
</feature>
<evidence type="ECO:0000256" key="6">
    <source>
        <dbReference type="ARBA" id="ARBA00023242"/>
    </source>
</evidence>
<evidence type="ECO:0000256" key="4">
    <source>
        <dbReference type="ARBA" id="ARBA00022833"/>
    </source>
</evidence>
<evidence type="ECO:0000256" key="1">
    <source>
        <dbReference type="ARBA" id="ARBA00004123"/>
    </source>
</evidence>
<keyword evidence="3" id="KW-0863">Zinc-finger</keyword>
<evidence type="ECO:0000256" key="2">
    <source>
        <dbReference type="ARBA" id="ARBA00022723"/>
    </source>
</evidence>
<evidence type="ECO:0000256" key="8">
    <source>
        <dbReference type="SAM" id="MobiDB-lite"/>
    </source>
</evidence>
<evidence type="ECO:0008006" key="11">
    <source>
        <dbReference type="Google" id="ProtNLM"/>
    </source>
</evidence>
<comment type="subcellular location">
    <subcellularLocation>
        <location evidence="1">Nucleus</location>
    </subcellularLocation>
</comment>
<feature type="compositionally biased region" description="Acidic residues" evidence="8">
    <location>
        <begin position="106"/>
        <end position="116"/>
    </location>
</feature>
<dbReference type="PANTHER" id="PTHR13278">
    <property type="entry name" value="ZINC FINGER PROTEIN 830"/>
    <property type="match status" value="1"/>
</dbReference>
<proteinExistence type="predicted"/>
<dbReference type="PANTHER" id="PTHR13278:SF0">
    <property type="entry name" value="ZINC FINGER PROTEIN 830"/>
    <property type="match status" value="1"/>
</dbReference>
<name>A0ABR1UYW4_9PEZI</name>
<dbReference type="EMBL" id="JAQQWM010000005">
    <property type="protein sequence ID" value="KAK8063246.1"/>
    <property type="molecule type" value="Genomic_DNA"/>
</dbReference>
<dbReference type="InterPro" id="IPR040050">
    <property type="entry name" value="ZNF830-like"/>
</dbReference>
<keyword evidence="10" id="KW-1185">Reference proteome</keyword>
<reference evidence="9 10" key="1">
    <citation type="submission" date="2023-01" db="EMBL/GenBank/DDBJ databases">
        <title>Analysis of 21 Apiospora genomes using comparative genomics revels a genus with tremendous synthesis potential of carbohydrate active enzymes and secondary metabolites.</title>
        <authorList>
            <person name="Sorensen T."/>
        </authorList>
    </citation>
    <scope>NUCLEOTIDE SEQUENCE [LARGE SCALE GENOMIC DNA]</scope>
    <source>
        <strain evidence="9 10">CBS 83171</strain>
    </source>
</reference>
<feature type="compositionally biased region" description="Polar residues" evidence="8">
    <location>
        <begin position="146"/>
        <end position="160"/>
    </location>
</feature>
<keyword evidence="2" id="KW-0479">Metal-binding</keyword>
<keyword evidence="4" id="KW-0862">Zinc</keyword>